<dbReference type="PANTHER" id="PTHR14327:SF1">
    <property type="entry name" value="CATION CHANNEL SPERM-ASSOCIATED AUXILIARY SUBUNIT GAMMA"/>
    <property type="match status" value="1"/>
</dbReference>
<feature type="domain" description="CATSPERG beta-propeller" evidence="3">
    <location>
        <begin position="533"/>
        <end position="785"/>
    </location>
</feature>
<feature type="compositionally biased region" description="Basic and acidic residues" evidence="1">
    <location>
        <begin position="1240"/>
        <end position="1253"/>
    </location>
</feature>
<comment type="caution">
    <text evidence="7">The sequence shown here is derived from an EMBL/GenBank/DDBJ whole genome shotgun (WGS) entry which is preliminary data.</text>
</comment>
<keyword evidence="2" id="KW-0812">Transmembrane</keyword>
<feature type="transmembrane region" description="Helical" evidence="2">
    <location>
        <begin position="1167"/>
        <end position="1190"/>
    </location>
</feature>
<feature type="domain" description="CATSPERG C-terminal" evidence="5">
    <location>
        <begin position="1022"/>
        <end position="1124"/>
    </location>
</feature>
<feature type="domain" description="CATSPERG C-terminal" evidence="5">
    <location>
        <begin position="1125"/>
        <end position="1202"/>
    </location>
</feature>
<dbReference type="Pfam" id="PF22840">
    <property type="entry name" value="CATSPERG_NTD"/>
    <property type="match status" value="1"/>
</dbReference>
<evidence type="ECO:0000259" key="4">
    <source>
        <dbReference type="Pfam" id="PF22840"/>
    </source>
</evidence>
<organism evidence="7 8">
    <name type="scientific">Sciurus carolinensis</name>
    <name type="common">Eastern gray squirrel</name>
    <dbReference type="NCBI Taxonomy" id="30640"/>
    <lineage>
        <taxon>Eukaryota</taxon>
        <taxon>Metazoa</taxon>
        <taxon>Chordata</taxon>
        <taxon>Craniata</taxon>
        <taxon>Vertebrata</taxon>
        <taxon>Euteleostomi</taxon>
        <taxon>Mammalia</taxon>
        <taxon>Eutheria</taxon>
        <taxon>Euarchontoglires</taxon>
        <taxon>Glires</taxon>
        <taxon>Rodentia</taxon>
        <taxon>Sciuromorpha</taxon>
        <taxon>Sciuridae</taxon>
        <taxon>Sciurinae</taxon>
        <taxon>Sciurini</taxon>
        <taxon>Sciurus</taxon>
    </lineage>
</organism>
<feature type="compositionally biased region" description="Low complexity" evidence="1">
    <location>
        <begin position="1261"/>
        <end position="1274"/>
    </location>
</feature>
<dbReference type="Pfam" id="PF15064">
    <property type="entry name" value="CATSPERG_beta-prop"/>
    <property type="match status" value="1"/>
</dbReference>
<sequence>MEKAGEQRWRGKVSRLEKGRFEKSAPAWNEERAQVQERSRGERKARGEGKAGGEERFRGEGTALGEERSRAQEKPRGEERSRGEWKARFEGRSWGEGKTRFEKSRGEERFRDANKAGGEQRCHGEEKAQGEVRVSNEKGRGEEKAWGEERPGSSYIVRYPAMSPASPVWLRVRLLRVLWALLAVLPWPWKLWALIHNFQECTWQVALNKFQRVGENLESDRFLHQEPVDTVRNVFNMLVDSPIDRREKYLGFPYYLKINYSCHGQDSEDLVRRGHLIGLKPLVLVTFQAPANFYRWKIEQLQIQMEAAPFRSKEPCPATEVCVMSWYTPMPIKNGSVVMRVDVSSNGVGPIIPNQRFHVNINGFLKMEGDKIQFTVGDELFDLKLRYFVNVPSRPLWYNVDQSPVLILGGIPNEKTLIMTSTNFKEFSLVELSIDSCWVGSFYCPQAEFSATIHDAISTESTLFIRQNQLVYYFTGTYSTLYEGSHSSGKWVRVLASECIKRLCPVYFSSNGSDHIIALTTGKHEGYIHFGTITADRCSITWATFISGENTLILLVEIYYQKSDEKYYQLTNYNLITNEMNILYTMPLFIPDAGGLEFLMILGTETYTNTPMVPKGLFFNVYNNLLFIWGNFLLQSYNTENFLYLADFPKESTIKYLVNSFQGDVVIVTETEEIWYLLEGTYQLSRLFPSKGWDIHVSLQVMKESSLYASNETMVTLFYEEDKLYQLVYLIQKQQGHLVKRQVPVENVLLYKQYNKYHVEPEGNFRTLIFTNFCPFEVMRLGNLPNPQAYTRQERYLARPPMVLNPSGFHTENSLAVYQGLVYYLLWLHSKYDKPYADPVHDPTWRWWKNKKQDKDYYSYLASNWLSAGGVHIDMDSYEKVYDLKASYRLPERIFLDKGAEYHFSIFLTARGHSFEMGTVVGSVFKVRSRVSVGVVVADPSCTESLVQQRVLVKRNSVLFLVTLRDKSVCYDQGISGHHLMKTSLMVKGNLMVPVFIGCPPGKRLAFDITYTLKYMRLKNKHYYDCIYQDPEMPCFLFRDMFYPFFLIQDLVTGDSGSFKGSYVLKVVGGGRSLGSIVDYNEEEIYRYNSPLDKTDSRIWTTRTAGTTQDMAFHIMSYENSGIEDVDNSTYCDYQLIFLLHIHGLPLSAKRALFLLIVSGGLGPAPLVSASVLVGLVILYIIICLLWPYVVRACSHLRWRINNIIASESYYTYATSSRVFSLSSQPSFEAISKVPSQVDTKVENQEDQPKLEPAEENQPESLLSAQPSASLSSL</sequence>
<dbReference type="EMBL" id="JAATJV010390839">
    <property type="protein sequence ID" value="MBZ3883987.1"/>
    <property type="molecule type" value="Genomic_DNA"/>
</dbReference>
<dbReference type="InterPro" id="IPR053873">
    <property type="entry name" value="CATSPERG_C"/>
</dbReference>
<dbReference type="Pfam" id="PF22846">
    <property type="entry name" value="CATSPERG_C"/>
    <property type="match status" value="2"/>
</dbReference>
<feature type="domain" description="CATSPERG N-terminal" evidence="4">
    <location>
        <begin position="201"/>
        <end position="360"/>
    </location>
</feature>
<evidence type="ECO:0000259" key="3">
    <source>
        <dbReference type="Pfam" id="PF15064"/>
    </source>
</evidence>
<dbReference type="Pfam" id="PF22851">
    <property type="entry name" value="CATSPERG_Ig-like"/>
    <property type="match status" value="1"/>
</dbReference>
<evidence type="ECO:0000256" key="2">
    <source>
        <dbReference type="SAM" id="Phobius"/>
    </source>
</evidence>
<dbReference type="GO" id="GO:0097228">
    <property type="term" value="C:sperm principal piece"/>
    <property type="evidence" value="ECO:0007669"/>
    <property type="project" value="InterPro"/>
</dbReference>
<evidence type="ECO:0000313" key="8">
    <source>
        <dbReference type="Proteomes" id="UP001166674"/>
    </source>
</evidence>
<evidence type="ECO:0000259" key="5">
    <source>
        <dbReference type="Pfam" id="PF22846"/>
    </source>
</evidence>
<dbReference type="Proteomes" id="UP001166674">
    <property type="component" value="Unassembled WGS sequence"/>
</dbReference>
<keyword evidence="2" id="KW-1133">Transmembrane helix</keyword>
<accession>A0AA41N555</accession>
<feature type="domain" description="CATSPERG Ig-like" evidence="6">
    <location>
        <begin position="889"/>
        <end position="988"/>
    </location>
</feature>
<reference evidence="7" key="1">
    <citation type="submission" date="2020-03" db="EMBL/GenBank/DDBJ databases">
        <title>Studies in the Genomics of Life Span.</title>
        <authorList>
            <person name="Glass D."/>
        </authorList>
    </citation>
    <scope>NUCLEOTIDE SEQUENCE</scope>
    <source>
        <strain evidence="7">SUZIE</strain>
        <tissue evidence="7">Muscle</tissue>
    </source>
</reference>
<dbReference type="PANTHER" id="PTHR14327">
    <property type="entry name" value="CATION CHANNEL SPERM-ASSOCIATED PROTEIN SUBUNIT GAMMA"/>
    <property type="match status" value="1"/>
</dbReference>
<dbReference type="InterPro" id="IPR053871">
    <property type="entry name" value="CATSPERG_beta-prop"/>
</dbReference>
<dbReference type="GO" id="GO:0036128">
    <property type="term" value="C:CatSper complex"/>
    <property type="evidence" value="ECO:0007669"/>
    <property type="project" value="InterPro"/>
</dbReference>
<protein>
    <submittedName>
        <fullName evidence="7">Cation channel sperm-associated protein subunit gamma</fullName>
    </submittedName>
</protein>
<feature type="region of interest" description="Disordered" evidence="1">
    <location>
        <begin position="1235"/>
        <end position="1274"/>
    </location>
</feature>
<keyword evidence="2" id="KW-0472">Membrane</keyword>
<dbReference type="AlphaFoldDB" id="A0AA41N555"/>
<keyword evidence="8" id="KW-1185">Reference proteome</keyword>
<gene>
    <name evidence="7" type="ORF">SUZIE_175685</name>
</gene>
<dbReference type="InterPro" id="IPR053874">
    <property type="entry name" value="CATSPERG_Ig-like"/>
</dbReference>
<evidence type="ECO:0000313" key="7">
    <source>
        <dbReference type="EMBL" id="MBZ3883987.1"/>
    </source>
</evidence>
<feature type="region of interest" description="Disordered" evidence="1">
    <location>
        <begin position="1"/>
        <end position="128"/>
    </location>
</feature>
<evidence type="ECO:0000256" key="1">
    <source>
        <dbReference type="SAM" id="MobiDB-lite"/>
    </source>
</evidence>
<proteinExistence type="predicted"/>
<evidence type="ECO:0000259" key="6">
    <source>
        <dbReference type="Pfam" id="PF22851"/>
    </source>
</evidence>
<dbReference type="InterPro" id="IPR028246">
    <property type="entry name" value="CATSPERG"/>
</dbReference>
<name>A0AA41N555_SCICA</name>
<dbReference type="InterPro" id="IPR053872">
    <property type="entry name" value="CATSPERG_N"/>
</dbReference>